<evidence type="ECO:0000259" key="7">
    <source>
        <dbReference type="PROSITE" id="PS51383"/>
    </source>
</evidence>
<dbReference type="Pfam" id="PF01256">
    <property type="entry name" value="Carb_kinase"/>
    <property type="match status" value="1"/>
</dbReference>
<keyword evidence="3 6" id="KW-0521">NADP</keyword>
<dbReference type="PANTHER" id="PTHR12592">
    <property type="entry name" value="ATP-DEPENDENT (S)-NAD(P)H-HYDRATE DEHYDRATASE FAMILY MEMBER"/>
    <property type="match status" value="1"/>
</dbReference>
<dbReference type="Gene3D" id="3.40.1190.20">
    <property type="match status" value="1"/>
</dbReference>
<dbReference type="GO" id="GO:0005524">
    <property type="term" value="F:ATP binding"/>
    <property type="evidence" value="ECO:0007669"/>
    <property type="project" value="UniProtKB-KW"/>
</dbReference>
<dbReference type="STRING" id="1915074.SPHI_27390"/>
<keyword evidence="1 6" id="KW-0547">Nucleotide-binding</keyword>
<proteinExistence type="inferred from homology"/>
<accession>A0A1V2ESF9</accession>
<dbReference type="PROSITE" id="PS01050">
    <property type="entry name" value="YJEF_C_2"/>
    <property type="match status" value="1"/>
</dbReference>
<reference evidence="8 9" key="1">
    <citation type="submission" date="2016-11" db="EMBL/GenBank/DDBJ databases">
        <title>Genome sequence of Sphingomonas jeddahensis G39.</title>
        <authorList>
            <person name="Poehlein A."/>
            <person name="Wuebbeler J.H."/>
            <person name="Steinbuechel A."/>
            <person name="Daniel R."/>
        </authorList>
    </citation>
    <scope>NUCLEOTIDE SEQUENCE [LARGE SCALE GENOMIC DNA]</scope>
    <source>
        <strain evidence="8 9">G39</strain>
    </source>
</reference>
<keyword evidence="5 6" id="KW-0456">Lyase</keyword>
<comment type="similarity">
    <text evidence="6">Belongs to the NnrD/CARKD family.</text>
</comment>
<comment type="catalytic activity">
    <reaction evidence="6">
        <text>(6S)-NADHX + ADP = AMP + phosphate + NADH + H(+)</text>
        <dbReference type="Rhea" id="RHEA:32223"/>
        <dbReference type="ChEBI" id="CHEBI:15378"/>
        <dbReference type="ChEBI" id="CHEBI:43474"/>
        <dbReference type="ChEBI" id="CHEBI:57945"/>
        <dbReference type="ChEBI" id="CHEBI:64074"/>
        <dbReference type="ChEBI" id="CHEBI:456215"/>
        <dbReference type="ChEBI" id="CHEBI:456216"/>
        <dbReference type="EC" id="4.2.1.136"/>
    </reaction>
</comment>
<dbReference type="GO" id="GO:0046496">
    <property type="term" value="P:nicotinamide nucleotide metabolic process"/>
    <property type="evidence" value="ECO:0007669"/>
    <property type="project" value="UniProtKB-UniRule"/>
</dbReference>
<dbReference type="OrthoDB" id="9806925at2"/>
<dbReference type="SUPFAM" id="SSF53613">
    <property type="entry name" value="Ribokinase-like"/>
    <property type="match status" value="1"/>
</dbReference>
<dbReference type="RefSeq" id="WP_076745493.1">
    <property type="nucleotide sequence ID" value="NZ_MPSB01000016.1"/>
</dbReference>
<dbReference type="Proteomes" id="UP000188729">
    <property type="component" value="Unassembled WGS sequence"/>
</dbReference>
<dbReference type="GO" id="GO:0052855">
    <property type="term" value="F:ADP-dependent NAD(P)H-hydrate dehydratase activity"/>
    <property type="evidence" value="ECO:0007669"/>
    <property type="project" value="UniProtKB-UniRule"/>
</dbReference>
<keyword evidence="4 6" id="KW-0520">NAD</keyword>
<evidence type="ECO:0000256" key="5">
    <source>
        <dbReference type="ARBA" id="ARBA00023239"/>
    </source>
</evidence>
<dbReference type="HAMAP" id="MF_01965">
    <property type="entry name" value="NADHX_dehydratase"/>
    <property type="match status" value="1"/>
</dbReference>
<dbReference type="InterPro" id="IPR017953">
    <property type="entry name" value="Carbohydrate_kinase_pred_CS"/>
</dbReference>
<feature type="binding site" evidence="6">
    <location>
        <position position="43"/>
    </location>
    <ligand>
        <name>(6S)-NADPHX</name>
        <dbReference type="ChEBI" id="CHEBI:64076"/>
    </ligand>
</feature>
<dbReference type="EMBL" id="MPSB01000016">
    <property type="protein sequence ID" value="ONF95109.1"/>
    <property type="molecule type" value="Genomic_DNA"/>
</dbReference>
<comment type="caution">
    <text evidence="8">The sequence shown here is derived from an EMBL/GenBank/DDBJ whole genome shotgun (WGS) entry which is preliminary data.</text>
</comment>
<comment type="cofactor">
    <cofactor evidence="6">
        <name>Mg(2+)</name>
        <dbReference type="ChEBI" id="CHEBI:18420"/>
    </cofactor>
</comment>
<feature type="binding site" evidence="6">
    <location>
        <begin position="204"/>
        <end position="208"/>
    </location>
    <ligand>
        <name>AMP</name>
        <dbReference type="ChEBI" id="CHEBI:456215"/>
    </ligand>
</feature>
<feature type="binding site" evidence="6">
    <location>
        <position position="114"/>
    </location>
    <ligand>
        <name>(6S)-NADPHX</name>
        <dbReference type="ChEBI" id="CHEBI:64076"/>
    </ligand>
</feature>
<keyword evidence="2 6" id="KW-0067">ATP-binding</keyword>
<evidence type="ECO:0000256" key="6">
    <source>
        <dbReference type="HAMAP-Rule" id="MF_01965"/>
    </source>
</evidence>
<dbReference type="EC" id="4.2.1.136" evidence="6"/>
<evidence type="ECO:0000256" key="1">
    <source>
        <dbReference type="ARBA" id="ARBA00022741"/>
    </source>
</evidence>
<dbReference type="NCBIfam" id="TIGR00196">
    <property type="entry name" value="yjeF_cterm"/>
    <property type="match status" value="1"/>
</dbReference>
<dbReference type="GO" id="GO:0110051">
    <property type="term" value="P:metabolite repair"/>
    <property type="evidence" value="ECO:0007669"/>
    <property type="project" value="TreeGrafter"/>
</dbReference>
<feature type="binding site" evidence="6">
    <location>
        <position position="167"/>
    </location>
    <ligand>
        <name>(6S)-NADPHX</name>
        <dbReference type="ChEBI" id="CHEBI:64076"/>
    </ligand>
</feature>
<organism evidence="8 9">
    <name type="scientific">Sphingomonas jeddahensis</name>
    <dbReference type="NCBI Taxonomy" id="1915074"/>
    <lineage>
        <taxon>Bacteria</taxon>
        <taxon>Pseudomonadati</taxon>
        <taxon>Pseudomonadota</taxon>
        <taxon>Alphaproteobacteria</taxon>
        <taxon>Sphingomonadales</taxon>
        <taxon>Sphingomonadaceae</taxon>
        <taxon>Sphingomonas</taxon>
    </lineage>
</organism>
<comment type="subunit">
    <text evidence="6">Homotetramer.</text>
</comment>
<protein>
    <recommendedName>
        <fullName evidence="6">ADP-dependent (S)-NAD(P)H-hydrate dehydratase</fullName>
        <ecNumber evidence="6">4.2.1.136</ecNumber>
    </recommendedName>
    <alternativeName>
        <fullName evidence="6">ADP-dependent NAD(P)HX dehydratase</fullName>
    </alternativeName>
</protein>
<evidence type="ECO:0000256" key="4">
    <source>
        <dbReference type="ARBA" id="ARBA00023027"/>
    </source>
</evidence>
<comment type="function">
    <text evidence="6">Catalyzes the dehydration of the S-form of NAD(P)HX at the expense of ADP, which is converted to AMP. Together with NAD(P)HX epimerase, which catalyzes the epimerization of the S- and R-forms, the enzyme allows the repair of both epimers of NAD(P)HX, a damaged form of NAD(P)H that is a result of enzymatic or heat-dependent hydration.</text>
</comment>
<keyword evidence="9" id="KW-1185">Reference proteome</keyword>
<evidence type="ECO:0000313" key="9">
    <source>
        <dbReference type="Proteomes" id="UP000188729"/>
    </source>
</evidence>
<gene>
    <name evidence="8" type="primary">nnr_2</name>
    <name evidence="6" type="synonym">nnrD</name>
    <name evidence="8" type="ORF">SPHI_27390</name>
</gene>
<dbReference type="CDD" id="cd01171">
    <property type="entry name" value="YXKO-related"/>
    <property type="match status" value="1"/>
</dbReference>
<comment type="catalytic activity">
    <reaction evidence="6">
        <text>(6S)-NADPHX + ADP = AMP + phosphate + NADPH + H(+)</text>
        <dbReference type="Rhea" id="RHEA:32235"/>
        <dbReference type="ChEBI" id="CHEBI:15378"/>
        <dbReference type="ChEBI" id="CHEBI:43474"/>
        <dbReference type="ChEBI" id="CHEBI:57783"/>
        <dbReference type="ChEBI" id="CHEBI:64076"/>
        <dbReference type="ChEBI" id="CHEBI:456215"/>
        <dbReference type="ChEBI" id="CHEBI:456216"/>
        <dbReference type="EC" id="4.2.1.136"/>
    </reaction>
</comment>
<feature type="domain" description="YjeF C-terminal" evidence="7">
    <location>
        <begin position="8"/>
        <end position="293"/>
    </location>
</feature>
<name>A0A1V2ESF9_9SPHN</name>
<dbReference type="AlphaFoldDB" id="A0A1V2ESF9"/>
<dbReference type="InterPro" id="IPR029056">
    <property type="entry name" value="Ribokinase-like"/>
</dbReference>
<evidence type="ECO:0000313" key="8">
    <source>
        <dbReference type="EMBL" id="ONF95109.1"/>
    </source>
</evidence>
<dbReference type="PROSITE" id="PS51383">
    <property type="entry name" value="YJEF_C_3"/>
    <property type="match status" value="1"/>
</dbReference>
<dbReference type="PANTHER" id="PTHR12592:SF0">
    <property type="entry name" value="ATP-DEPENDENT (S)-NAD(P)H-HYDRATE DEHYDRATASE"/>
    <property type="match status" value="1"/>
</dbReference>
<sequence>MKVVRLDNKWRRDHPLPGLDAGGDKGARGRVLLAGGSRLAPGALRLAAEAVLRVGAGKVRIATVEEATLPLGVQVPEAGVVGLPADDRGEIAGEAASALAKQVEAAQVLAFGPGMRRSDQLPALLRTLLAAAGTDGKVLLDAAPLVALRGLRTEARALAGRLVLTPHPGELAGLLDMAEDAVLADMVGSATRAAREFGAVVAFKSAQTVIATPDGAVCCYENEARGLGTAGSGDVLAGTIAGLMARGADPLTAAGWGVWLHGEAGQAAARAIGPLGFLARDLLPHLPMLMAVQSQP</sequence>
<feature type="binding site" evidence="6">
    <location>
        <position position="233"/>
    </location>
    <ligand>
        <name>AMP</name>
        <dbReference type="ChEBI" id="CHEBI:456215"/>
    </ligand>
</feature>
<dbReference type="GO" id="GO:0052856">
    <property type="term" value="F:NAD(P)HX epimerase activity"/>
    <property type="evidence" value="ECO:0007669"/>
    <property type="project" value="TreeGrafter"/>
</dbReference>
<evidence type="ECO:0000256" key="3">
    <source>
        <dbReference type="ARBA" id="ARBA00022857"/>
    </source>
</evidence>
<feature type="binding site" evidence="6">
    <location>
        <position position="234"/>
    </location>
    <ligand>
        <name>(6S)-NADPHX</name>
        <dbReference type="ChEBI" id="CHEBI:64076"/>
    </ligand>
</feature>
<evidence type="ECO:0000256" key="2">
    <source>
        <dbReference type="ARBA" id="ARBA00022840"/>
    </source>
</evidence>
<dbReference type="InterPro" id="IPR000631">
    <property type="entry name" value="CARKD"/>
</dbReference>